<dbReference type="SUPFAM" id="SSF54060">
    <property type="entry name" value="His-Me finger endonucleases"/>
    <property type="match status" value="1"/>
</dbReference>
<dbReference type="EMBL" id="QJSL01000017">
    <property type="protein sequence ID" value="RXW27773.1"/>
    <property type="molecule type" value="Genomic_DNA"/>
</dbReference>
<dbReference type="Proteomes" id="UP000290875">
    <property type="component" value="Unassembled WGS sequence"/>
</dbReference>
<proteinExistence type="predicted"/>
<comment type="caution">
    <text evidence="2">The sequence shown here is derived from an EMBL/GenBank/DDBJ whole genome shotgun (WGS) entry which is preliminary data.</text>
</comment>
<dbReference type="Pfam" id="PF13392">
    <property type="entry name" value="HNH_3"/>
    <property type="match status" value="1"/>
</dbReference>
<dbReference type="RefSeq" id="WP_129324765.1">
    <property type="nucleotide sequence ID" value="NZ_QJSL01000017.1"/>
</dbReference>
<protein>
    <submittedName>
        <fullName evidence="2">Fis family transcriptional regulator</fullName>
    </submittedName>
</protein>
<dbReference type="AlphaFoldDB" id="A0A4Q2E537"/>
<organism evidence="2 3">
    <name type="scientific">Enterobacter cloacae</name>
    <dbReference type="NCBI Taxonomy" id="550"/>
    <lineage>
        <taxon>Bacteria</taxon>
        <taxon>Pseudomonadati</taxon>
        <taxon>Pseudomonadota</taxon>
        <taxon>Gammaproteobacteria</taxon>
        <taxon>Enterobacterales</taxon>
        <taxon>Enterobacteriaceae</taxon>
        <taxon>Enterobacter</taxon>
        <taxon>Enterobacter cloacae complex</taxon>
    </lineage>
</organism>
<sequence length="170" mass="19674">MSDVVSLEELKRLFFYDPETGNFYRLKSIRNLRKGDIAGSLNKSGYIEIYINSKRYRAHRLAVFYMTGGWPKAVDHKNRIRNDNRWCNIRPCTLAENNQNPGMSKRNKSGVIGVHWHGRQRKWIAAIQVDGKKLHLGSFSTREEAMLIANTASRVRDALLESVLYRKYAA</sequence>
<evidence type="ECO:0000259" key="1">
    <source>
        <dbReference type="Pfam" id="PF13392"/>
    </source>
</evidence>
<name>A0A4Q2E537_ENTCL</name>
<reference evidence="2 3" key="1">
    <citation type="submission" date="2018-06" db="EMBL/GenBank/DDBJ databases">
        <title>Carbapenemase-producing Enterobacteriaceae present in wastewater treatment plant effluent and nearby surface waters in the US.</title>
        <authorList>
            <person name="Mathys D.A."/>
            <person name="Mollenkopf D.F."/>
            <person name="Feicht S.M."/>
            <person name="Adams R.J."/>
            <person name="Albers A.L."/>
            <person name="Grooters S.V."/>
            <person name="Stuever D.M."/>
            <person name="Daniels J.B."/>
            <person name="Wittum T.E."/>
        </authorList>
    </citation>
    <scope>NUCLEOTIDE SEQUENCE [LARGE SCALE GENOMIC DNA]</scope>
    <source>
        <strain evidence="2 3">GEO_4_Eff_A</strain>
    </source>
</reference>
<dbReference type="InterPro" id="IPR044925">
    <property type="entry name" value="His-Me_finger_sf"/>
</dbReference>
<dbReference type="Gene3D" id="3.90.75.20">
    <property type="match status" value="1"/>
</dbReference>
<dbReference type="SUPFAM" id="SSF54171">
    <property type="entry name" value="DNA-binding domain"/>
    <property type="match status" value="1"/>
</dbReference>
<evidence type="ECO:0000313" key="3">
    <source>
        <dbReference type="Proteomes" id="UP000290875"/>
    </source>
</evidence>
<gene>
    <name evidence="2" type="ORF">DM877_18025</name>
</gene>
<feature type="domain" description="HNH nuclease" evidence="1">
    <location>
        <begin position="56"/>
        <end position="99"/>
    </location>
</feature>
<accession>A0A4Q2E537</accession>
<dbReference type="InterPro" id="IPR016177">
    <property type="entry name" value="DNA-bd_dom_sf"/>
</dbReference>
<dbReference type="Gene3D" id="1.20.5.2050">
    <property type="match status" value="1"/>
</dbReference>
<dbReference type="GO" id="GO:0003677">
    <property type="term" value="F:DNA binding"/>
    <property type="evidence" value="ECO:0007669"/>
    <property type="project" value="InterPro"/>
</dbReference>
<evidence type="ECO:0000313" key="2">
    <source>
        <dbReference type="EMBL" id="RXW27773.1"/>
    </source>
</evidence>
<dbReference type="InterPro" id="IPR003615">
    <property type="entry name" value="HNH_nuc"/>
</dbReference>